<dbReference type="PIRSF" id="PIRSF026671">
    <property type="entry name" value="AA_dipeptidase"/>
    <property type="match status" value="1"/>
</dbReference>
<dbReference type="GO" id="GO:0160237">
    <property type="term" value="F:D-Ala-D-Ala dipeptidase activity"/>
    <property type="evidence" value="ECO:0007669"/>
    <property type="project" value="UniProtKB-EC"/>
</dbReference>
<protein>
    <recommendedName>
        <fullName evidence="9 10">D-alanyl-D-alanine dipeptidase</fullName>
        <shortName evidence="9 10">D-Ala-D-Ala dipeptidase</shortName>
        <ecNumber evidence="9 10">3.4.13.22</ecNumber>
    </recommendedName>
</protein>
<dbReference type="EC" id="3.4.13.22" evidence="9 10"/>
<feature type="binding site" evidence="9">
    <location>
        <position position="207"/>
    </location>
    <ligand>
        <name>Zn(2+)</name>
        <dbReference type="ChEBI" id="CHEBI:29105"/>
        <note>catalytic</note>
    </ligand>
</feature>
<evidence type="ECO:0000256" key="9">
    <source>
        <dbReference type="HAMAP-Rule" id="MF_01924"/>
    </source>
</evidence>
<comment type="cofactor">
    <cofactor evidence="9">
        <name>Zn(2+)</name>
        <dbReference type="ChEBI" id="CHEBI:29105"/>
    </cofactor>
    <text evidence="9">Binds 1 zinc ion per subunit.</text>
</comment>
<feature type="site" description="Transition state stabilizer" evidence="9">
    <location>
        <position position="90"/>
    </location>
</feature>
<dbReference type="PANTHER" id="PTHR43126:SF1">
    <property type="entry name" value="D-ALANYL-D-ALANINE DIPEPTIDASE"/>
    <property type="match status" value="1"/>
</dbReference>
<dbReference type="GO" id="GO:0071555">
    <property type="term" value="P:cell wall organization"/>
    <property type="evidence" value="ECO:0007669"/>
    <property type="project" value="UniProtKB-KW"/>
</dbReference>
<comment type="similarity">
    <text evidence="9 10">Belongs to the peptidase M15D family.</text>
</comment>
<sequence>MFNIWLICFFVFVNSTALALPANFVYLSDVAPDIIQDMRYATSNNFTGRPVPGYAASRCILTRPAALKLKEAQARLKAQGYGLKVFDCYRPQRAVNAFLRWSKNPNDTHTKQAYYPHEDKNHLFQKGYIAEYSGHSRGSTVDLTIIKLEKSLDTTSDLDMGTSFDYFDRSAHVFYKHLTPLQKKNRLLLRQVMISQGFKPYGKEWWHFTLKNEPYPQSYFNFPVQ</sequence>
<dbReference type="AlphaFoldDB" id="A0A917ND20"/>
<dbReference type="Proteomes" id="UP000630149">
    <property type="component" value="Unassembled WGS sequence"/>
</dbReference>
<name>A0A917ND20_9GAMM</name>
<feature type="binding site" evidence="9">
    <location>
        <position position="142"/>
    </location>
    <ligand>
        <name>Zn(2+)</name>
        <dbReference type="ChEBI" id="CHEBI:29105"/>
        <note>catalytic</note>
    </ligand>
</feature>
<evidence type="ECO:0000256" key="7">
    <source>
        <dbReference type="ARBA" id="ARBA00023049"/>
    </source>
</evidence>
<evidence type="ECO:0000256" key="8">
    <source>
        <dbReference type="ARBA" id="ARBA00023316"/>
    </source>
</evidence>
<dbReference type="EMBL" id="BMOB01000007">
    <property type="protein sequence ID" value="GGI88424.1"/>
    <property type="molecule type" value="Genomic_DNA"/>
</dbReference>
<feature type="signal peptide" evidence="11">
    <location>
        <begin position="1"/>
        <end position="19"/>
    </location>
</feature>
<evidence type="ECO:0000256" key="3">
    <source>
        <dbReference type="ARBA" id="ARBA00022723"/>
    </source>
</evidence>
<dbReference type="Gene3D" id="3.30.1380.10">
    <property type="match status" value="1"/>
</dbReference>
<evidence type="ECO:0000256" key="1">
    <source>
        <dbReference type="ARBA" id="ARBA00001362"/>
    </source>
</evidence>
<comment type="function">
    <text evidence="9 10">Catalyzes hydrolysis of the D-alanyl-D-alanine dipeptide.</text>
</comment>
<feature type="binding site" evidence="9">
    <location>
        <position position="135"/>
    </location>
    <ligand>
        <name>Zn(2+)</name>
        <dbReference type="ChEBI" id="CHEBI:29105"/>
        <note>catalytic</note>
    </ligand>
</feature>
<accession>A0A917ND20</accession>
<evidence type="ECO:0000256" key="6">
    <source>
        <dbReference type="ARBA" id="ARBA00022997"/>
    </source>
</evidence>
<dbReference type="GO" id="GO:0008270">
    <property type="term" value="F:zinc ion binding"/>
    <property type="evidence" value="ECO:0007669"/>
    <property type="project" value="UniProtKB-UniRule"/>
</dbReference>
<keyword evidence="6 9" id="KW-0224">Dipeptidase</keyword>
<evidence type="ECO:0000313" key="13">
    <source>
        <dbReference type="Proteomes" id="UP000630149"/>
    </source>
</evidence>
<dbReference type="InterPro" id="IPR000755">
    <property type="entry name" value="A_A_dipeptidase"/>
</dbReference>
<keyword evidence="11" id="KW-0732">Signal</keyword>
<dbReference type="OrthoDB" id="9801430at2"/>
<organism evidence="12 13">
    <name type="scientific">Legionella impletisoli</name>
    <dbReference type="NCBI Taxonomy" id="343510"/>
    <lineage>
        <taxon>Bacteria</taxon>
        <taxon>Pseudomonadati</taxon>
        <taxon>Pseudomonadota</taxon>
        <taxon>Gammaproteobacteria</taxon>
        <taxon>Legionellales</taxon>
        <taxon>Legionellaceae</taxon>
        <taxon>Legionella</taxon>
    </lineage>
</organism>
<keyword evidence="5 9" id="KW-0862">Zinc</keyword>
<dbReference type="CDD" id="cd14817">
    <property type="entry name" value="D-Ala-D-Ala_dipeptidase_VanX"/>
    <property type="match status" value="1"/>
</dbReference>
<gene>
    <name evidence="12" type="primary">pcgL</name>
    <name evidence="9" type="synonym">ddpX</name>
    <name evidence="12" type="ORF">GCM10007966_16490</name>
</gene>
<keyword evidence="3 9" id="KW-0479">Metal-binding</keyword>
<dbReference type="GO" id="GO:0006508">
    <property type="term" value="P:proteolysis"/>
    <property type="evidence" value="ECO:0007669"/>
    <property type="project" value="UniProtKB-KW"/>
</dbReference>
<comment type="catalytic activity">
    <reaction evidence="1 9 10">
        <text>D-alanyl-D-alanine + H2O = 2 D-alanine</text>
        <dbReference type="Rhea" id="RHEA:20661"/>
        <dbReference type="ChEBI" id="CHEBI:15377"/>
        <dbReference type="ChEBI" id="CHEBI:57416"/>
        <dbReference type="ChEBI" id="CHEBI:57822"/>
        <dbReference type="EC" id="3.4.13.22"/>
    </reaction>
</comment>
<dbReference type="PANTHER" id="PTHR43126">
    <property type="entry name" value="D-ALANYL-D-ALANINE DIPEPTIDASE"/>
    <property type="match status" value="1"/>
</dbReference>
<dbReference type="SUPFAM" id="SSF55166">
    <property type="entry name" value="Hedgehog/DD-peptidase"/>
    <property type="match status" value="1"/>
</dbReference>
<keyword evidence="7 9" id="KW-0482">Metalloprotease</keyword>
<dbReference type="GO" id="GO:0008237">
    <property type="term" value="F:metallopeptidase activity"/>
    <property type="evidence" value="ECO:0007669"/>
    <property type="project" value="UniProtKB-KW"/>
</dbReference>
<feature type="chain" id="PRO_5036673285" description="D-alanyl-D-alanine dipeptidase" evidence="11">
    <location>
        <begin position="20"/>
        <end position="225"/>
    </location>
</feature>
<dbReference type="InterPro" id="IPR009045">
    <property type="entry name" value="Zn_M74/Hedgehog-like"/>
</dbReference>
<evidence type="ECO:0000313" key="12">
    <source>
        <dbReference type="EMBL" id="GGI88424.1"/>
    </source>
</evidence>
<evidence type="ECO:0000256" key="11">
    <source>
        <dbReference type="SAM" id="SignalP"/>
    </source>
</evidence>
<evidence type="ECO:0000256" key="2">
    <source>
        <dbReference type="ARBA" id="ARBA00022670"/>
    </source>
</evidence>
<reference evidence="12" key="2">
    <citation type="submission" date="2020-09" db="EMBL/GenBank/DDBJ databases">
        <authorList>
            <person name="Sun Q."/>
            <person name="Ohkuma M."/>
        </authorList>
    </citation>
    <scope>NUCLEOTIDE SEQUENCE</scope>
    <source>
        <strain evidence="12">JCM 13919</strain>
    </source>
</reference>
<dbReference type="HAMAP" id="MF_01924">
    <property type="entry name" value="A_A_dipeptidase"/>
    <property type="match status" value="1"/>
</dbReference>
<proteinExistence type="inferred from homology"/>
<evidence type="ECO:0000256" key="5">
    <source>
        <dbReference type="ARBA" id="ARBA00022833"/>
    </source>
</evidence>
<dbReference type="Pfam" id="PF01427">
    <property type="entry name" value="Peptidase_M15"/>
    <property type="match status" value="1"/>
</dbReference>
<keyword evidence="8 10" id="KW-0961">Cell wall biogenesis/degradation</keyword>
<keyword evidence="2 9" id="KW-0645">Protease</keyword>
<keyword evidence="13" id="KW-1185">Reference proteome</keyword>
<evidence type="ECO:0000256" key="10">
    <source>
        <dbReference type="PIRNR" id="PIRNR026671"/>
    </source>
</evidence>
<feature type="active site" description="Proton donor/acceptor" evidence="9">
    <location>
        <position position="204"/>
    </location>
</feature>
<comment type="caution">
    <text evidence="12">The sequence shown here is derived from an EMBL/GenBank/DDBJ whole genome shotgun (WGS) entry which is preliminary data.</text>
</comment>
<dbReference type="RefSeq" id="WP_131776378.1">
    <property type="nucleotide sequence ID" value="NZ_BMOB01000007.1"/>
</dbReference>
<evidence type="ECO:0000256" key="4">
    <source>
        <dbReference type="ARBA" id="ARBA00022801"/>
    </source>
</evidence>
<reference evidence="12" key="1">
    <citation type="journal article" date="2014" name="Int. J. Syst. Evol. Microbiol.">
        <title>Complete genome sequence of Corynebacterium casei LMG S-19264T (=DSM 44701T), isolated from a smear-ripened cheese.</title>
        <authorList>
            <consortium name="US DOE Joint Genome Institute (JGI-PGF)"/>
            <person name="Walter F."/>
            <person name="Albersmeier A."/>
            <person name="Kalinowski J."/>
            <person name="Ruckert C."/>
        </authorList>
    </citation>
    <scope>NUCLEOTIDE SEQUENCE</scope>
    <source>
        <strain evidence="12">JCM 13919</strain>
    </source>
</reference>
<keyword evidence="4 9" id="KW-0378">Hydrolase</keyword>